<keyword evidence="4" id="KW-1185">Reference proteome</keyword>
<accession>A0ABQ3FSP4</accession>
<reference evidence="4" key="1">
    <citation type="journal article" date="2019" name="Int. J. Syst. Evol. Microbiol.">
        <title>The Global Catalogue of Microorganisms (GCM) 10K type strain sequencing project: providing services to taxonomists for standard genome sequencing and annotation.</title>
        <authorList>
            <consortium name="The Broad Institute Genomics Platform"/>
            <consortium name="The Broad Institute Genome Sequencing Center for Infectious Disease"/>
            <person name="Wu L."/>
            <person name="Ma J."/>
        </authorList>
    </citation>
    <scope>NUCLEOTIDE SEQUENCE [LARGE SCALE GENOMIC DNA]</scope>
    <source>
        <strain evidence="4">KCTC 23298</strain>
    </source>
</reference>
<evidence type="ECO:0000259" key="2">
    <source>
        <dbReference type="Pfam" id="PF09335"/>
    </source>
</evidence>
<organism evidence="3 4">
    <name type="scientific">Gemmobacter nanjingensis</name>
    <dbReference type="NCBI Taxonomy" id="488454"/>
    <lineage>
        <taxon>Bacteria</taxon>
        <taxon>Pseudomonadati</taxon>
        <taxon>Pseudomonadota</taxon>
        <taxon>Alphaproteobacteria</taxon>
        <taxon>Rhodobacterales</taxon>
        <taxon>Paracoccaceae</taxon>
        <taxon>Gemmobacter</taxon>
    </lineage>
</organism>
<evidence type="ECO:0000313" key="4">
    <source>
        <dbReference type="Proteomes" id="UP000658305"/>
    </source>
</evidence>
<feature type="domain" description="VTT" evidence="2">
    <location>
        <begin position="22"/>
        <end position="137"/>
    </location>
</feature>
<dbReference type="Pfam" id="PF09335">
    <property type="entry name" value="VTT_dom"/>
    <property type="match status" value="1"/>
</dbReference>
<feature type="transmembrane region" description="Helical" evidence="1">
    <location>
        <begin position="88"/>
        <end position="110"/>
    </location>
</feature>
<comment type="caution">
    <text evidence="3">The sequence shown here is derived from an EMBL/GenBank/DDBJ whole genome shotgun (WGS) entry which is preliminary data.</text>
</comment>
<gene>
    <name evidence="3" type="ORF">GCM10007291_44090</name>
</gene>
<sequence length="144" mass="15648">MLALSGLFAAALLAATLVPAQSEAVLVALVLAGGHPVWLLLAVATIGNVLGSVINWGLGHVLARFANRRWFPASPRQLDRATRWYHRWGHWSLLAAWVPIIGDPLTLVAGVLREPLWRFFLIVTLAKGGRYLALALITTRLDAA</sequence>
<dbReference type="InterPro" id="IPR032816">
    <property type="entry name" value="VTT_dom"/>
</dbReference>
<feature type="transmembrane region" description="Helical" evidence="1">
    <location>
        <begin position="38"/>
        <end position="67"/>
    </location>
</feature>
<name>A0ABQ3FSP4_9RHOB</name>
<evidence type="ECO:0000313" key="3">
    <source>
        <dbReference type="EMBL" id="GHC37672.1"/>
    </source>
</evidence>
<dbReference type="EMBL" id="BMYI01000022">
    <property type="protein sequence ID" value="GHC37672.1"/>
    <property type="molecule type" value="Genomic_DNA"/>
</dbReference>
<dbReference type="Proteomes" id="UP000658305">
    <property type="component" value="Unassembled WGS sequence"/>
</dbReference>
<keyword evidence="1" id="KW-1133">Transmembrane helix</keyword>
<protein>
    <submittedName>
        <fullName evidence="3">Membrane protein</fullName>
    </submittedName>
</protein>
<feature type="transmembrane region" description="Helical" evidence="1">
    <location>
        <begin position="116"/>
        <end position="137"/>
    </location>
</feature>
<dbReference type="PANTHER" id="PTHR42709">
    <property type="entry name" value="ALKALINE PHOSPHATASE LIKE PROTEIN"/>
    <property type="match status" value="1"/>
</dbReference>
<keyword evidence="1" id="KW-0472">Membrane</keyword>
<keyword evidence="1" id="KW-0812">Transmembrane</keyword>
<dbReference type="InterPro" id="IPR051311">
    <property type="entry name" value="DedA_domain"/>
</dbReference>
<dbReference type="RefSeq" id="WP_189382324.1">
    <property type="nucleotide sequence ID" value="NZ_BMYI01000022.1"/>
</dbReference>
<evidence type="ECO:0000256" key="1">
    <source>
        <dbReference type="SAM" id="Phobius"/>
    </source>
</evidence>
<proteinExistence type="predicted"/>
<dbReference type="PANTHER" id="PTHR42709:SF4">
    <property type="entry name" value="INNER MEMBRANE PROTEIN YQAA"/>
    <property type="match status" value="1"/>
</dbReference>